<gene>
    <name evidence="1" type="ORF">MSG28_002895</name>
</gene>
<organism evidence="1 2">
    <name type="scientific">Choristoneura fumiferana</name>
    <name type="common">Spruce budworm moth</name>
    <name type="synonym">Archips fumiferana</name>
    <dbReference type="NCBI Taxonomy" id="7141"/>
    <lineage>
        <taxon>Eukaryota</taxon>
        <taxon>Metazoa</taxon>
        <taxon>Ecdysozoa</taxon>
        <taxon>Arthropoda</taxon>
        <taxon>Hexapoda</taxon>
        <taxon>Insecta</taxon>
        <taxon>Pterygota</taxon>
        <taxon>Neoptera</taxon>
        <taxon>Endopterygota</taxon>
        <taxon>Lepidoptera</taxon>
        <taxon>Glossata</taxon>
        <taxon>Ditrysia</taxon>
        <taxon>Tortricoidea</taxon>
        <taxon>Tortricidae</taxon>
        <taxon>Tortricinae</taxon>
        <taxon>Choristoneura</taxon>
    </lineage>
</organism>
<proteinExistence type="predicted"/>
<protein>
    <submittedName>
        <fullName evidence="1">Uncharacterized protein</fullName>
    </submittedName>
</protein>
<comment type="caution">
    <text evidence="1">The sequence shown here is derived from an EMBL/GenBank/DDBJ whole genome shotgun (WGS) entry which is preliminary data.</text>
</comment>
<evidence type="ECO:0000313" key="1">
    <source>
        <dbReference type="EMBL" id="KAI8424368.1"/>
    </source>
</evidence>
<keyword evidence="2" id="KW-1185">Reference proteome</keyword>
<reference evidence="1 2" key="1">
    <citation type="journal article" date="2022" name="Genome Biol. Evol.">
        <title>The Spruce Budworm Genome: Reconstructing the Evolutionary History of Antifreeze Proteins.</title>
        <authorList>
            <person name="Beliveau C."/>
            <person name="Gagne P."/>
            <person name="Picq S."/>
            <person name="Vernygora O."/>
            <person name="Keeling C.I."/>
            <person name="Pinkney K."/>
            <person name="Doucet D."/>
            <person name="Wen F."/>
            <person name="Johnston J.S."/>
            <person name="Maaroufi H."/>
            <person name="Boyle B."/>
            <person name="Laroche J."/>
            <person name="Dewar K."/>
            <person name="Juretic N."/>
            <person name="Blackburn G."/>
            <person name="Nisole A."/>
            <person name="Brunet B."/>
            <person name="Brandao M."/>
            <person name="Lumley L."/>
            <person name="Duan J."/>
            <person name="Quan G."/>
            <person name="Lucarotti C.J."/>
            <person name="Roe A.D."/>
            <person name="Sperling F.A.H."/>
            <person name="Levesque R.C."/>
            <person name="Cusson M."/>
        </authorList>
    </citation>
    <scope>NUCLEOTIDE SEQUENCE [LARGE SCALE GENOMIC DNA]</scope>
    <source>
        <strain evidence="1">Glfc:IPQL:Cfum</strain>
    </source>
</reference>
<dbReference type="EMBL" id="CM046104">
    <property type="protein sequence ID" value="KAI8424368.1"/>
    <property type="molecule type" value="Genomic_DNA"/>
</dbReference>
<name>A0ACC0JJR9_CHOFU</name>
<sequence length="214" mass="22214">MVRVTVAGCLLRHGCCRCRSLRTPGNILVANLALSDFFMLAKTPVFIFNSFNLGPALGKTGCVIYGFVGGLTGATSIATLAAIALDRYWAVVRPLEPLRAMTGVRARLLAAGAWLYAAVFAAVPALDFGYGRYVPRATSPAAASTTSPTNSPLATSSSLSSAPLGSLLLSLSASATSISSASSCATEVSVLKTKSNVSHRDTSKNRSNVKPKLN</sequence>
<dbReference type="Proteomes" id="UP001064048">
    <property type="component" value="Chromosome 4"/>
</dbReference>
<evidence type="ECO:0000313" key="2">
    <source>
        <dbReference type="Proteomes" id="UP001064048"/>
    </source>
</evidence>
<accession>A0ACC0JJR9</accession>